<feature type="transmembrane region" description="Helical" evidence="17">
    <location>
        <begin position="399"/>
        <end position="422"/>
    </location>
</feature>
<dbReference type="SUPFAM" id="SSF49818">
    <property type="entry name" value="Viral protein domain"/>
    <property type="match status" value="1"/>
</dbReference>
<evidence type="ECO:0000313" key="20">
    <source>
        <dbReference type="EMBL" id="WCZ55742.1"/>
    </source>
</evidence>
<evidence type="ECO:0000256" key="15">
    <source>
        <dbReference type="ARBA" id="ARBA00047704"/>
    </source>
</evidence>
<evidence type="ECO:0000256" key="13">
    <source>
        <dbReference type="ARBA" id="ARBA00023157"/>
    </source>
</evidence>
<comment type="catalytic activity">
    <reaction evidence="15">
        <text>N-acetyl-9-O-acetylneuraminate + H2O = N-acetylneuraminate + acetate + H(+)</text>
        <dbReference type="Rhea" id="RHEA:22600"/>
        <dbReference type="ChEBI" id="CHEBI:15377"/>
        <dbReference type="ChEBI" id="CHEBI:15378"/>
        <dbReference type="ChEBI" id="CHEBI:28999"/>
        <dbReference type="ChEBI" id="CHEBI:30089"/>
        <dbReference type="ChEBI" id="CHEBI:35418"/>
        <dbReference type="EC" id="3.1.1.53"/>
    </reaction>
</comment>
<feature type="domain" description="Haemagglutinin-esterase glycoprotein core" evidence="19">
    <location>
        <begin position="25"/>
        <end position="384"/>
    </location>
</feature>
<evidence type="ECO:0000259" key="18">
    <source>
        <dbReference type="Pfam" id="PF02710"/>
    </source>
</evidence>
<evidence type="ECO:0000256" key="9">
    <source>
        <dbReference type="ARBA" id="ARBA00022870"/>
    </source>
</evidence>
<comment type="catalytic activity">
    <reaction evidence="16 17">
        <text>N-acetyl-4-O-acetylneuraminate + H2O = N-acetylneuraminate + acetate + H(+)</text>
        <dbReference type="Rhea" id="RHEA:25564"/>
        <dbReference type="ChEBI" id="CHEBI:15377"/>
        <dbReference type="ChEBI" id="CHEBI:15378"/>
        <dbReference type="ChEBI" id="CHEBI:29006"/>
        <dbReference type="ChEBI" id="CHEBI:30089"/>
        <dbReference type="ChEBI" id="CHEBI:35418"/>
        <dbReference type="EC" id="3.1.1.53"/>
    </reaction>
</comment>
<keyword evidence="10 17" id="KW-0261">Viral envelope protein</keyword>
<dbReference type="Pfam" id="PF03996">
    <property type="entry name" value="Hema_esterase"/>
    <property type="match status" value="1"/>
</dbReference>
<dbReference type="EMBL" id="OQ297695">
    <property type="protein sequence ID" value="WCZ55742.1"/>
    <property type="molecule type" value="Genomic_RNA"/>
</dbReference>
<feature type="domain" description="Haemagglutinin-esterase glycoprotein haemagglutinin" evidence="18">
    <location>
        <begin position="135"/>
        <end position="270"/>
    </location>
</feature>
<dbReference type="InterPro" id="IPR003860">
    <property type="entry name" value="Hemagglutn-estrase_hemagglutn"/>
</dbReference>
<evidence type="ECO:0000256" key="6">
    <source>
        <dbReference type="ARBA" id="ARBA00022729"/>
    </source>
</evidence>
<keyword evidence="3 17" id="KW-1032">Host cell membrane</keyword>
<evidence type="ECO:0000256" key="10">
    <source>
        <dbReference type="ARBA" id="ARBA00022879"/>
    </source>
</evidence>
<evidence type="ECO:0000259" key="19">
    <source>
        <dbReference type="Pfam" id="PF03996"/>
    </source>
</evidence>
<keyword evidence="9 17" id="KW-1043">Host membrane</keyword>
<dbReference type="GO" id="GO:0020002">
    <property type="term" value="C:host cell plasma membrane"/>
    <property type="evidence" value="ECO:0007669"/>
    <property type="project" value="UniProtKB-SubCell"/>
</dbReference>
<keyword evidence="7 17" id="KW-0378">Hydrolase</keyword>
<gene>
    <name evidence="17" type="primary">HE</name>
</gene>
<dbReference type="InterPro" id="IPR007142">
    <property type="entry name" value="Hemagglutn-estrase_core"/>
</dbReference>
<dbReference type="GO" id="GO:0046789">
    <property type="term" value="F:host cell surface receptor binding"/>
    <property type="evidence" value="ECO:0007669"/>
    <property type="project" value="InterPro"/>
</dbReference>
<proteinExistence type="inferred from homology"/>
<keyword evidence="13" id="KW-1015">Disulfide bond</keyword>
<evidence type="ECO:0000256" key="16">
    <source>
        <dbReference type="ARBA" id="ARBA00049566"/>
    </source>
</evidence>
<keyword evidence="8 17" id="KW-0946">Virion</keyword>
<sequence>MNSFLDMATAVPTIGLLCLLAGVIGFENPPTNVVSHVNDDWFLFGDSRSDCNHINNINPKNYSYMDLDPSLCDSGKISSKAGNSIFRSFHFTDFYNYQGEGNQIIFYEGVNFSPSHGFKCTTSGDNGIWINNKGKFYEQVYRKMAIYRGLSIITVPYVYAGTATATSICKSGSLTLNNPASIQRESGLNSYFYTAEANFTLTGCDEYIVPLCIYSGMFLASGTYYNDSQYYYSYSTGQFYGRNNTIDKVTVVDYECHYLTLPSGVYKSVSNQLLLTVPTKAICLTKSKSFTPVQVVDSRWNHARISDNKTAEACQLPYCYFRNSTTDYVGSYDINHGDVGFSSILKGLTYNAPCFAKQGVFLYNNVSSVWPAYSYGDCPTAANININGIPICNYDPLPVILLGILLGIAVITIVVLLLYFLVDNGTRLHDA</sequence>
<protein>
    <recommendedName>
        <fullName evidence="17">Hemagglutinin-esterase</fullName>
        <shortName evidence="17">HE protein</shortName>
        <ecNumber evidence="17">3.1.1.53</ecNumber>
    </recommendedName>
    <alternativeName>
        <fullName evidence="17">E3 glycoprotein</fullName>
    </alternativeName>
</protein>
<dbReference type="Pfam" id="PF02710">
    <property type="entry name" value="Hema_HEFG"/>
    <property type="match status" value="1"/>
</dbReference>
<evidence type="ECO:0000256" key="17">
    <source>
        <dbReference type="RuleBase" id="RU361278"/>
    </source>
</evidence>
<keyword evidence="14" id="KW-0325">Glycoprotein</keyword>
<keyword evidence="4 17" id="KW-0348">Hemagglutinin</keyword>
<comment type="function">
    <text evidence="17">Structural protein that makes short spikes at the surface of the virus. Contains receptor binding and receptor-destroying activities. Mediates de-O-acetylation of N-acetyl-4-O-acetylneuraminic acid, which is probably the receptor determinant recognized by the virus on the surface of erythrocytes and susceptible cells. This receptor-destroying activity is important for virus release as it probably helps preventing self-aggregation and ensures the efficient spread of the progeny virus from cell to cell. May serve as a secondary viral attachment protein for initiating infection, the spike protein being the major one. May become a target for both the humoral and the cellular branches of the immune system.</text>
</comment>
<evidence type="ECO:0000256" key="1">
    <source>
        <dbReference type="ARBA" id="ARBA00004402"/>
    </source>
</evidence>
<dbReference type="EC" id="3.1.1.53" evidence="17"/>
<comment type="similarity">
    <text evidence="2 17">Belongs to the influenza type C/coronaviruses hemagglutinin-esterase family.</text>
</comment>
<keyword evidence="11 17" id="KW-1133">Transmembrane helix</keyword>
<dbReference type="GO" id="GO:0019031">
    <property type="term" value="C:viral envelope"/>
    <property type="evidence" value="ECO:0007669"/>
    <property type="project" value="UniProtKB-KW"/>
</dbReference>
<dbReference type="HAMAP" id="MF_04207">
    <property type="entry name" value="BETA_CORONA_HE"/>
    <property type="match status" value="1"/>
</dbReference>
<organism evidence="20">
    <name type="scientific">Niviventer confucianus coronavirus</name>
    <dbReference type="NCBI Taxonomy" id="3027596"/>
    <lineage>
        <taxon>Viruses</taxon>
        <taxon>Riboviria</taxon>
        <taxon>Orthornavirae</taxon>
        <taxon>Pisuviricota</taxon>
        <taxon>Pisoniviricetes</taxon>
        <taxon>Nidovirales</taxon>
        <taxon>Cornidovirineae</taxon>
        <taxon>Coronaviridae</taxon>
        <taxon>Coronavirinae</taxon>
    </lineage>
</organism>
<evidence type="ECO:0000256" key="11">
    <source>
        <dbReference type="ARBA" id="ARBA00022989"/>
    </source>
</evidence>
<evidence type="ECO:0000256" key="7">
    <source>
        <dbReference type="ARBA" id="ARBA00022801"/>
    </source>
</evidence>
<dbReference type="InterPro" id="IPR042545">
    <property type="entry name" value="HEMA"/>
</dbReference>
<evidence type="ECO:0000256" key="5">
    <source>
        <dbReference type="ARBA" id="ARBA00022692"/>
    </source>
</evidence>
<evidence type="ECO:0000256" key="3">
    <source>
        <dbReference type="ARBA" id="ARBA00022511"/>
    </source>
</evidence>
<keyword evidence="6" id="KW-0732">Signal</keyword>
<dbReference type="GO" id="GO:0001681">
    <property type="term" value="F:sialate O-acetylesterase activity"/>
    <property type="evidence" value="ECO:0007669"/>
    <property type="project" value="UniProtKB-EC"/>
</dbReference>
<dbReference type="SUPFAM" id="SSF52266">
    <property type="entry name" value="SGNH hydrolase"/>
    <property type="match status" value="1"/>
</dbReference>
<reference evidence="20" key="1">
    <citation type="journal article" date="2023" name="Nat. Commun.">
        <title>Virus diversity, wildlife-domestic animal circulation and potential zoonotic viruses of small mammals, pangolins and zoo animals.</title>
        <authorList>
            <person name="Cui X."/>
            <person name="Fan K."/>
            <person name="Liang X."/>
            <person name="Gong W."/>
            <person name="Chen W."/>
            <person name="He B."/>
            <person name="Chen X."/>
            <person name="Wang H."/>
            <person name="Wang X."/>
            <person name="Zhang P."/>
            <person name="Lu X."/>
            <person name="Chen R."/>
            <person name="Lin K."/>
            <person name="Liu J."/>
            <person name="Zhai J."/>
            <person name="Liu D.X."/>
            <person name="Shan F."/>
            <person name="Li Y."/>
            <person name="Chen R.A."/>
            <person name="Meng H."/>
            <person name="Li X."/>
            <person name="Mi S."/>
            <person name="Jiang J."/>
            <person name="Zhou N."/>
            <person name="Chen Z."/>
            <person name="Zou J.-J."/>
            <person name="Ge D."/>
            <person name="Yang Q."/>
            <person name="He K."/>
            <person name="Chen T."/>
            <person name="Wu Y.-J."/>
            <person name="Lu H."/>
            <person name="Irwin D.M."/>
            <person name="Shen X."/>
            <person name="Hu Y."/>
            <person name="Lu X."/>
            <person name="Ding C."/>
            <person name="Guan Y."/>
            <person name="Tu C."/>
            <person name="Shen Y."/>
        </authorList>
    </citation>
    <scope>NUCLEOTIDE SEQUENCE</scope>
    <source>
        <strain evidence="20">SC/C4-18.18/2021</strain>
    </source>
</reference>
<keyword evidence="12 17" id="KW-0472">Membrane</keyword>
<evidence type="ECO:0000256" key="4">
    <source>
        <dbReference type="ARBA" id="ARBA00022546"/>
    </source>
</evidence>
<evidence type="ECO:0000256" key="8">
    <source>
        <dbReference type="ARBA" id="ARBA00022844"/>
    </source>
</evidence>
<dbReference type="GO" id="GO:0019064">
    <property type="term" value="P:fusion of virus membrane with host plasma membrane"/>
    <property type="evidence" value="ECO:0007669"/>
    <property type="project" value="InterPro"/>
</dbReference>
<evidence type="ECO:0000256" key="14">
    <source>
        <dbReference type="ARBA" id="ARBA00023180"/>
    </source>
</evidence>
<comment type="subcellular location">
    <subcellularLocation>
        <location evidence="1 17">Host cell membrane</location>
        <topology evidence="1 17">Single-pass type I membrane protein</topology>
    </subcellularLocation>
    <subcellularLocation>
        <location evidence="17">Virion membrane</location>
        <topology evidence="17">Single-pass type I membrane protein</topology>
    </subcellularLocation>
    <text evidence="17">In infected cells becomes incorporated into the envelope of virions during virus assembly at the endoplasmic reticulum and cis Golgi. However, some may escape incorporation into virions and subsequently migrate to the cell surface.</text>
</comment>
<accession>A0AAT9T9N6</accession>
<name>A0AAT9T9N6_9NIDO</name>
<evidence type="ECO:0000256" key="2">
    <source>
        <dbReference type="ARBA" id="ARBA00010920"/>
    </source>
</evidence>
<dbReference type="InterPro" id="IPR008980">
    <property type="entry name" value="Capsid_hemagglutn"/>
</dbReference>
<evidence type="ECO:0000256" key="12">
    <source>
        <dbReference type="ARBA" id="ARBA00023136"/>
    </source>
</evidence>
<dbReference type="GO" id="GO:0055036">
    <property type="term" value="C:virion membrane"/>
    <property type="evidence" value="ECO:0007669"/>
    <property type="project" value="UniProtKB-SubCell"/>
</dbReference>
<keyword evidence="5 17" id="KW-0812">Transmembrane</keyword>